<dbReference type="InterPro" id="IPR002913">
    <property type="entry name" value="START_lipid-bd_dom"/>
</dbReference>
<proteinExistence type="inferred from homology"/>
<accession>A0DRG1</accession>
<dbReference type="OrthoDB" id="14833at2759"/>
<protein>
    <recommendedName>
        <fullName evidence="3">START domain-containing protein</fullName>
    </recommendedName>
</protein>
<keyword evidence="5" id="KW-1185">Reference proteome</keyword>
<dbReference type="GO" id="GO:0005829">
    <property type="term" value="C:cytosol"/>
    <property type="evidence" value="ECO:0000318"/>
    <property type="project" value="GO_Central"/>
</dbReference>
<sequence>MDFDFNEAQNSFQFLQAQNKLPIKMSHKLELLLECINNQEIDTSVFHSLELEECQGFMKLNKQAQKEMFMSIIKQYAYANMIPSAIGEIKGIIDVRTKVLKSWKQKEFKIDSKQRTFEILRKKNSKKKPRIIYLQYYTVQPQEFKDKRYRFVIIANSEGHGYYKTLVCGSDDKVLYDKVIQALKTISQFKDHVMRGSILLESNDFNQPRAFNNQQSFITTRQDMKLVTQSEIIPQKQNMNIKITKQTVESDIRPIQQQQQQYQQQTLSQNIKQQPNANEQILQNDSTIKQQQYPQNLQQQQVQQPVIYNQLEQQQQQQQHSQQQQQQQQYQQQQQQSQQQQQYLYQQQSQIQKNQEEQYRLQQDQLIQQQKIDQQRQQYEQQNQQLQQQEQQSKILKQVLSQQENEIPQLKNELKYPQVFQMLFEEGKFNPDYFTQSNKQFTQVYSKDGVQILKDQGNSLSFRSTLTLYNVEIDKVFQCLAEIDFVKKWNAVINPNETKLLNLMQSENCGIIYERHKPYGLLYLPRDFVYLRYVTYRGDDILIVDKSIENEDAPPYMKVIRGEINYQITEIVNNDNNILVRIETEITNGGLSSVSQDCAITQWYLSELSHFQQFLKTYSAVQEIIQSPLLQILKSTRPNKQKEIIVIDQEISSIQQQQIVSPQSLQYTSTNQQQSIIEQQSMIIKEVNQPFPVTTAHDEQLKFEQVTENRRITLDQLPIIATVPETAPLIIDNQKEINEIQQYNKDIEDADLSNYTPSDFIQQTLPELSDKEIAQVKQMIKNIEQGLCDYTSNCIFHKYIQEPQKVKDEYITQINGGHYFLRQDWKRDMKHGGMIFYNQKKIEAQKRVIKFMLKSIGSNLLSGKSILNISLPVEVFESRSNLERFCYSFTFAPQILEKAAKIDNIHEQMKYTIAFGCSSIIMYMSLEKPFNPILGETYQGFINGCPVYAEQVSHHPPISAFQLKGRGYDIDGHIESAASMHANSVTGKNIGFIRVTYHNTKSKQIFIQCPGVLTGTAFGTRVFNINGRSYTIDLENNLIADMAFNPGSKNVFNKKDLLQDQFIGYLYKVKPGVLNKYKKEGYAKYSGIDFDKDVEQRFFSINGIWNQMVEFDGVRLFDTLEMNPHVMVNHPCPLPSDSNFRLDILYWKLRDFDNSQRTKEIYEVKQRNDRKWREKLTGKKH</sequence>
<dbReference type="SUPFAM" id="SSF50729">
    <property type="entry name" value="PH domain-like"/>
    <property type="match status" value="1"/>
</dbReference>
<dbReference type="PANTHER" id="PTHR10972">
    <property type="entry name" value="OXYSTEROL-BINDING PROTEIN-RELATED"/>
    <property type="match status" value="1"/>
</dbReference>
<comment type="similarity">
    <text evidence="1">Belongs to the OSBP family.</text>
</comment>
<dbReference type="SUPFAM" id="SSF55961">
    <property type="entry name" value="Bet v1-like"/>
    <property type="match status" value="1"/>
</dbReference>
<gene>
    <name evidence="4" type="ORF">GSPATT00019345001</name>
</gene>
<evidence type="ECO:0000259" key="3">
    <source>
        <dbReference type="PROSITE" id="PS50848"/>
    </source>
</evidence>
<dbReference type="Gene3D" id="3.30.530.20">
    <property type="match status" value="1"/>
</dbReference>
<evidence type="ECO:0000256" key="1">
    <source>
        <dbReference type="RuleBase" id="RU003844"/>
    </source>
</evidence>
<dbReference type="HOGENOM" id="CLU_273057_0_0_1"/>
<dbReference type="OMA" id="SQDCAIT"/>
<reference evidence="4 5" key="1">
    <citation type="journal article" date="2006" name="Nature">
        <title>Global trends of whole-genome duplications revealed by the ciliate Paramecium tetraurelia.</title>
        <authorList>
            <consortium name="Genoscope"/>
            <person name="Aury J.-M."/>
            <person name="Jaillon O."/>
            <person name="Duret L."/>
            <person name="Noel B."/>
            <person name="Jubin C."/>
            <person name="Porcel B.M."/>
            <person name="Segurens B."/>
            <person name="Daubin V."/>
            <person name="Anthouard V."/>
            <person name="Aiach N."/>
            <person name="Arnaiz O."/>
            <person name="Billaut A."/>
            <person name="Beisson J."/>
            <person name="Blanc I."/>
            <person name="Bouhouche K."/>
            <person name="Camara F."/>
            <person name="Duharcourt S."/>
            <person name="Guigo R."/>
            <person name="Gogendeau D."/>
            <person name="Katinka M."/>
            <person name="Keller A.-M."/>
            <person name="Kissmehl R."/>
            <person name="Klotz C."/>
            <person name="Koll F."/>
            <person name="Le Moue A."/>
            <person name="Lepere C."/>
            <person name="Malinsky S."/>
            <person name="Nowacki M."/>
            <person name="Nowak J.K."/>
            <person name="Plattner H."/>
            <person name="Poulain J."/>
            <person name="Ruiz F."/>
            <person name="Serrano V."/>
            <person name="Zagulski M."/>
            <person name="Dessen P."/>
            <person name="Betermier M."/>
            <person name="Weissenbach J."/>
            <person name="Scarpelli C."/>
            <person name="Schachter V."/>
            <person name="Sperling L."/>
            <person name="Meyer E."/>
            <person name="Cohen J."/>
            <person name="Wincker P."/>
        </authorList>
    </citation>
    <scope>NUCLEOTIDE SEQUENCE [LARGE SCALE GENOMIC DNA]</scope>
    <source>
        <strain evidence="4 5">Stock d4-2</strain>
    </source>
</reference>
<dbReference type="PROSITE" id="PS01013">
    <property type="entry name" value="OSBP"/>
    <property type="match status" value="1"/>
</dbReference>
<evidence type="ECO:0000313" key="4">
    <source>
        <dbReference type="EMBL" id="CAK85628.1"/>
    </source>
</evidence>
<dbReference type="SUPFAM" id="SSF144000">
    <property type="entry name" value="Oxysterol-binding protein-like"/>
    <property type="match status" value="1"/>
</dbReference>
<dbReference type="InterPro" id="IPR023393">
    <property type="entry name" value="START-like_dom_sf"/>
</dbReference>
<name>A0DRG1_PARTE</name>
<dbReference type="eggNOG" id="KOG2209">
    <property type="taxonomic scope" value="Eukaryota"/>
</dbReference>
<evidence type="ECO:0000256" key="2">
    <source>
        <dbReference type="SAM" id="Coils"/>
    </source>
</evidence>
<dbReference type="Pfam" id="PF01237">
    <property type="entry name" value="Oxysterol_BP"/>
    <property type="match status" value="1"/>
</dbReference>
<dbReference type="KEGG" id="ptm:GSPATT00019345001"/>
<dbReference type="Proteomes" id="UP000000600">
    <property type="component" value="Unassembled WGS sequence"/>
</dbReference>
<dbReference type="FunFam" id="3.30.530.20:FF:000100">
    <property type="entry name" value="Uncharacterized protein"/>
    <property type="match status" value="1"/>
</dbReference>
<dbReference type="PANTHER" id="PTHR10972:SF148">
    <property type="entry name" value="OXYSTEROL-BINDING PROTEIN 9"/>
    <property type="match status" value="1"/>
</dbReference>
<dbReference type="GO" id="GO:0016020">
    <property type="term" value="C:membrane"/>
    <property type="evidence" value="ECO:0000318"/>
    <property type="project" value="GO_Central"/>
</dbReference>
<dbReference type="PROSITE" id="PS50848">
    <property type="entry name" value="START"/>
    <property type="match status" value="1"/>
</dbReference>
<keyword evidence="2" id="KW-0175">Coiled coil</keyword>
<dbReference type="RefSeq" id="XP_001453025.1">
    <property type="nucleotide sequence ID" value="XM_001452988.2"/>
</dbReference>
<dbReference type="InterPro" id="IPR037239">
    <property type="entry name" value="OSBP_sf"/>
</dbReference>
<evidence type="ECO:0000313" key="5">
    <source>
        <dbReference type="Proteomes" id="UP000000600"/>
    </source>
</evidence>
<dbReference type="GeneID" id="5038810"/>
<dbReference type="AlphaFoldDB" id="A0DRG1"/>
<dbReference type="Gene3D" id="2.40.160.120">
    <property type="match status" value="1"/>
</dbReference>
<feature type="coiled-coil region" evidence="2">
    <location>
        <begin position="369"/>
        <end position="413"/>
    </location>
</feature>
<dbReference type="GO" id="GO:0032934">
    <property type="term" value="F:sterol binding"/>
    <property type="evidence" value="ECO:0000318"/>
    <property type="project" value="GO_Central"/>
</dbReference>
<dbReference type="EMBL" id="CT868541">
    <property type="protein sequence ID" value="CAK85628.1"/>
    <property type="molecule type" value="Genomic_DNA"/>
</dbReference>
<dbReference type="InParanoid" id="A0DRG1"/>
<dbReference type="FunFam" id="2.40.160.120:FF:000015">
    <property type="entry name" value="Oxysterol binding protein, putative"/>
    <property type="match status" value="1"/>
</dbReference>
<feature type="domain" description="START" evidence="3">
    <location>
        <begin position="462"/>
        <end position="563"/>
    </location>
</feature>
<organism evidence="4 5">
    <name type="scientific">Paramecium tetraurelia</name>
    <dbReference type="NCBI Taxonomy" id="5888"/>
    <lineage>
        <taxon>Eukaryota</taxon>
        <taxon>Sar</taxon>
        <taxon>Alveolata</taxon>
        <taxon>Ciliophora</taxon>
        <taxon>Intramacronucleata</taxon>
        <taxon>Oligohymenophorea</taxon>
        <taxon>Peniculida</taxon>
        <taxon>Parameciidae</taxon>
        <taxon>Paramecium</taxon>
    </lineage>
</organism>
<dbReference type="InterPro" id="IPR000648">
    <property type="entry name" value="Oxysterol-bd"/>
</dbReference>
<feature type="coiled-coil region" evidence="2">
    <location>
        <begin position="308"/>
        <end position="340"/>
    </location>
</feature>
<dbReference type="InterPro" id="IPR018494">
    <property type="entry name" value="Oxysterol-bd_CS"/>
</dbReference>
<dbReference type="STRING" id="5888.A0DRG1"/>